<feature type="compositionally biased region" description="Basic and acidic residues" evidence="1">
    <location>
        <begin position="28"/>
        <end position="58"/>
    </location>
</feature>
<keyword evidence="3" id="KW-1185">Reference proteome</keyword>
<feature type="compositionally biased region" description="Basic and acidic residues" evidence="1">
    <location>
        <begin position="71"/>
        <end position="83"/>
    </location>
</feature>
<sequence>MSTDTPAKLLAARALGLIINPAWAGSDDTNRADRRQSQQMDRIEQGVREGRITKREADELMAQQRNIADYEERAKDDGQHRYDAVTNPPLRKAIQPI</sequence>
<gene>
    <name evidence="2" type="ORF">E4680_06895</name>
</gene>
<feature type="region of interest" description="Disordered" evidence="1">
    <location>
        <begin position="22"/>
        <end position="59"/>
    </location>
</feature>
<feature type="region of interest" description="Disordered" evidence="1">
    <location>
        <begin position="71"/>
        <end position="97"/>
    </location>
</feature>
<dbReference type="EMBL" id="SRIO01000007">
    <property type="protein sequence ID" value="TFZ82687.1"/>
    <property type="molecule type" value="Genomic_DNA"/>
</dbReference>
<proteinExistence type="predicted"/>
<evidence type="ECO:0000256" key="1">
    <source>
        <dbReference type="SAM" id="MobiDB-lite"/>
    </source>
</evidence>
<accession>A0A4Z0FAJ8</accession>
<name>A0A4Z0FAJ8_9GAMM</name>
<evidence type="ECO:0000313" key="3">
    <source>
        <dbReference type="Proteomes" id="UP000297890"/>
    </source>
</evidence>
<reference evidence="2 3" key="1">
    <citation type="journal article" date="2019" name="ISME J.">
        <title>Candidatus Macondimonas diazotrophica, a novel gammaproteobacterial genus dominating crude-oil-contaminated coastal sediments.</title>
        <authorList>
            <person name="Karthikeyan S."/>
            <person name="Konstantinidis K."/>
        </authorList>
    </citation>
    <scope>NUCLEOTIDE SEQUENCE [LARGE SCALE GENOMIC DNA]</scope>
    <source>
        <strain evidence="2 3">KTK01</strain>
    </source>
</reference>
<dbReference type="RefSeq" id="WP_135281674.1">
    <property type="nucleotide sequence ID" value="NZ_SRIO01000007.1"/>
</dbReference>
<protein>
    <submittedName>
        <fullName evidence="2">Uncharacterized protein</fullName>
    </submittedName>
</protein>
<evidence type="ECO:0000313" key="2">
    <source>
        <dbReference type="EMBL" id="TFZ82687.1"/>
    </source>
</evidence>
<dbReference type="Proteomes" id="UP000297890">
    <property type="component" value="Unassembled WGS sequence"/>
</dbReference>
<organism evidence="2 3">
    <name type="scientific">Candidatus Macondimonas diazotrophica</name>
    <dbReference type="NCBI Taxonomy" id="2305248"/>
    <lineage>
        <taxon>Bacteria</taxon>
        <taxon>Pseudomonadati</taxon>
        <taxon>Pseudomonadota</taxon>
        <taxon>Gammaproteobacteria</taxon>
        <taxon>Chromatiales</taxon>
        <taxon>Ectothiorhodospiraceae</taxon>
        <taxon>Candidatus Macondimonas</taxon>
    </lineage>
</organism>
<dbReference type="AlphaFoldDB" id="A0A4Z0FAJ8"/>
<comment type="caution">
    <text evidence="2">The sequence shown here is derived from an EMBL/GenBank/DDBJ whole genome shotgun (WGS) entry which is preliminary data.</text>
</comment>